<dbReference type="InterPro" id="IPR046492">
    <property type="entry name" value="DUF6585"/>
</dbReference>
<reference evidence="2 3" key="1">
    <citation type="submission" date="2016-10" db="EMBL/GenBank/DDBJ databases">
        <title>Genome sequence of Mycobacterium talmonii.</title>
        <authorList>
            <person name="Greninger A.L."/>
            <person name="Elliott B."/>
            <person name="Vasireddy S."/>
            <person name="Vasireddy R."/>
        </authorList>
    </citation>
    <scope>NUCLEOTIDE SEQUENCE [LARGE SCALE GENOMIC DNA]</scope>
    <source>
        <strain evidence="3">NE-TNMC-100812</strain>
    </source>
</reference>
<keyword evidence="1" id="KW-1133">Transmembrane helix</keyword>
<dbReference type="Pfam" id="PF20226">
    <property type="entry name" value="DUF6585"/>
    <property type="match status" value="1"/>
</dbReference>
<name>A0A1S1N327_9MYCO</name>
<comment type="caution">
    <text evidence="2">The sequence shown here is derived from an EMBL/GenBank/DDBJ whole genome shotgun (WGS) entry which is preliminary data.</text>
</comment>
<proteinExistence type="predicted"/>
<keyword evidence="3" id="KW-1185">Reference proteome</keyword>
<evidence type="ECO:0000313" key="3">
    <source>
        <dbReference type="Proteomes" id="UP000179734"/>
    </source>
</evidence>
<gene>
    <name evidence="2" type="ORF">BKN37_23705</name>
</gene>
<dbReference type="EMBL" id="MLQM01000199">
    <property type="protein sequence ID" value="OHU93784.1"/>
    <property type="molecule type" value="Genomic_DNA"/>
</dbReference>
<dbReference type="Proteomes" id="UP000179734">
    <property type="component" value="Unassembled WGS sequence"/>
</dbReference>
<accession>A0A1S1N327</accession>
<evidence type="ECO:0000256" key="1">
    <source>
        <dbReference type="SAM" id="Phobius"/>
    </source>
</evidence>
<feature type="transmembrane region" description="Helical" evidence="1">
    <location>
        <begin position="63"/>
        <end position="85"/>
    </location>
</feature>
<organism evidence="2 3">
    <name type="scientific">Mycobacterium talmoniae</name>
    <dbReference type="NCBI Taxonomy" id="1858794"/>
    <lineage>
        <taxon>Bacteria</taxon>
        <taxon>Bacillati</taxon>
        <taxon>Actinomycetota</taxon>
        <taxon>Actinomycetes</taxon>
        <taxon>Mycobacteriales</taxon>
        <taxon>Mycobacteriaceae</taxon>
        <taxon>Mycobacterium</taxon>
    </lineage>
</organism>
<evidence type="ECO:0000313" key="2">
    <source>
        <dbReference type="EMBL" id="OHU93784.1"/>
    </source>
</evidence>
<protein>
    <submittedName>
        <fullName evidence="2">Uncharacterized protein</fullName>
    </submittedName>
</protein>
<keyword evidence="1" id="KW-0472">Membrane</keyword>
<dbReference type="AlphaFoldDB" id="A0A1S1N327"/>
<dbReference type="RefSeq" id="WP_071029381.1">
    <property type="nucleotide sequence ID" value="NZ_MLQM01000199.1"/>
</dbReference>
<keyword evidence="1" id="KW-0812">Transmembrane</keyword>
<sequence>MTRRESDPELLRQIGAAAQQAGLGEHRTRYWWAPPLNNPRGMTLLVVGSLWVSPLLSRPVQPVAVIGCSLVLAIVAGPIVGELLYGAIQRSRRLDLFEHGLTVARRGELRVVRYADTSVGQRLVEHRSRGSLLWTSYRYTLTDTAGRQCTVTGRFERPAEWGQAIQQAVAQTQLPAAVAAISAGQRIDFGKFWISEQQLCLGGAVWSWSEILDLYIAKTSMRLVLKDRFVPRTVTFRWTTNYGLFVALAERYARGRTIVATDC</sequence>